<dbReference type="RefSeq" id="WP_185654638.1">
    <property type="nucleotide sequence ID" value="NZ_CBDITX010000004.1"/>
</dbReference>
<gene>
    <name evidence="1" type="ORF">H6P72_11015</name>
</gene>
<protein>
    <submittedName>
        <fullName evidence="1">DUF4222 domain-containing protein</fullName>
    </submittedName>
</protein>
<comment type="caution">
    <text evidence="1">The sequence shown here is derived from an EMBL/GenBank/DDBJ whole genome shotgun (WGS) entry which is preliminary data.</text>
</comment>
<sequence length="72" mass="8461">MFDANDFPSPQQRYKDDRGTLVTIVSVEERCVIFMREGYPHPCMRPMYNFLAKFKKIAEEEEQPGKVDDVCL</sequence>
<organism evidence="1 2">
    <name type="scientific">Citrobacter braakii</name>
    <dbReference type="NCBI Taxonomy" id="57706"/>
    <lineage>
        <taxon>Bacteria</taxon>
        <taxon>Pseudomonadati</taxon>
        <taxon>Pseudomonadota</taxon>
        <taxon>Gammaproteobacteria</taxon>
        <taxon>Enterobacterales</taxon>
        <taxon>Enterobacteriaceae</taxon>
        <taxon>Citrobacter</taxon>
        <taxon>Citrobacter freundii complex</taxon>
    </lineage>
</organism>
<dbReference type="EMBL" id="JACLAH010000003">
    <property type="protein sequence ID" value="MBC2647146.1"/>
    <property type="molecule type" value="Genomic_DNA"/>
</dbReference>
<evidence type="ECO:0000313" key="1">
    <source>
        <dbReference type="EMBL" id="MBC2647146.1"/>
    </source>
</evidence>
<dbReference type="Pfam" id="PF13973">
    <property type="entry name" value="DUF4222"/>
    <property type="match status" value="1"/>
</dbReference>
<name>A0ABR6TUB4_CITBR</name>
<reference evidence="1 2" key="1">
    <citation type="submission" date="2020-08" db="EMBL/GenBank/DDBJ databases">
        <title>Emergence and comparative genomics analysis of Citrobacter in Fennec fox imported from North Africa to China.</title>
        <authorList>
            <person name="Zheng B."/>
        </authorList>
    </citation>
    <scope>NUCLEOTIDE SEQUENCE [LARGE SCALE GENOMIC DNA]</scope>
    <source>
        <strain evidence="1 2">FF371</strain>
    </source>
</reference>
<dbReference type="Proteomes" id="UP000586346">
    <property type="component" value="Unassembled WGS sequence"/>
</dbReference>
<keyword evidence="2" id="KW-1185">Reference proteome</keyword>
<dbReference type="InterPro" id="IPR025317">
    <property type="entry name" value="DUF4222"/>
</dbReference>
<accession>A0ABR6TUB4</accession>
<proteinExistence type="predicted"/>
<evidence type="ECO:0000313" key="2">
    <source>
        <dbReference type="Proteomes" id="UP000586346"/>
    </source>
</evidence>